<dbReference type="PANTHER" id="PTHR46246:SF1">
    <property type="entry name" value="GUANOSINE-3',5'-BIS(DIPHOSPHATE) 3'-PYROPHOSPHOHYDROLASE MESH1"/>
    <property type="match status" value="1"/>
</dbReference>
<protein>
    <submittedName>
        <fullName evidence="1">HD domain-containing protein</fullName>
    </submittedName>
</protein>
<name>A0A2V3W4F2_9BACI</name>
<dbReference type="Pfam" id="PF13328">
    <property type="entry name" value="HD_4"/>
    <property type="match status" value="1"/>
</dbReference>
<sequence length="190" mass="22134">MIRSGLMRAITYASTKHRNQVRKVDHTPFIAHPYRVCMLLKEHQVNEDIAVAALLHDVVEDTDATLEEIEQIFGDTVRYLVSEVTETDKEIAWVDRKKQSIKKVSHCDYAVKLLVAADKIDNLQSMIDAEMVHGPSMWESFVGSREEQVWYYQSMFESITHDLADDQWHPLFYLFQALLDKFTEGTYDFD</sequence>
<organism evidence="1 2">
    <name type="scientific">Streptohalobacillus salinus</name>
    <dbReference type="NCBI Taxonomy" id="621096"/>
    <lineage>
        <taxon>Bacteria</taxon>
        <taxon>Bacillati</taxon>
        <taxon>Bacillota</taxon>
        <taxon>Bacilli</taxon>
        <taxon>Bacillales</taxon>
        <taxon>Bacillaceae</taxon>
        <taxon>Streptohalobacillus</taxon>
    </lineage>
</organism>
<evidence type="ECO:0000313" key="1">
    <source>
        <dbReference type="EMBL" id="PXW89177.1"/>
    </source>
</evidence>
<dbReference type="SUPFAM" id="SSF109604">
    <property type="entry name" value="HD-domain/PDEase-like"/>
    <property type="match status" value="1"/>
</dbReference>
<gene>
    <name evidence="1" type="ORF">DES38_11038</name>
</gene>
<dbReference type="RefSeq" id="WP_110251732.1">
    <property type="nucleotide sequence ID" value="NZ_QJJR01000010.1"/>
</dbReference>
<accession>A0A2V3W4F2</accession>
<reference evidence="1 2" key="1">
    <citation type="submission" date="2018-05" db="EMBL/GenBank/DDBJ databases">
        <title>Genomic Encyclopedia of Type Strains, Phase IV (KMG-IV): sequencing the most valuable type-strain genomes for metagenomic binning, comparative biology and taxonomic classification.</title>
        <authorList>
            <person name="Goeker M."/>
        </authorList>
    </citation>
    <scope>NUCLEOTIDE SEQUENCE [LARGE SCALE GENOMIC DNA]</scope>
    <source>
        <strain evidence="1 2">DSM 22440</strain>
    </source>
</reference>
<dbReference type="AlphaFoldDB" id="A0A2V3W4F2"/>
<dbReference type="EMBL" id="QJJR01000010">
    <property type="protein sequence ID" value="PXW89177.1"/>
    <property type="molecule type" value="Genomic_DNA"/>
</dbReference>
<dbReference type="Gene3D" id="1.10.3210.10">
    <property type="entry name" value="Hypothetical protein af1432"/>
    <property type="match status" value="1"/>
</dbReference>
<dbReference type="PANTHER" id="PTHR46246">
    <property type="entry name" value="GUANOSINE-3',5'-BIS(DIPHOSPHATE) 3'-PYROPHOSPHOHYDROLASE MESH1"/>
    <property type="match status" value="1"/>
</dbReference>
<keyword evidence="2" id="KW-1185">Reference proteome</keyword>
<evidence type="ECO:0000313" key="2">
    <source>
        <dbReference type="Proteomes" id="UP000247922"/>
    </source>
</evidence>
<comment type="caution">
    <text evidence="1">The sequence shown here is derived from an EMBL/GenBank/DDBJ whole genome shotgun (WGS) entry which is preliminary data.</text>
</comment>
<proteinExistence type="predicted"/>
<dbReference type="Proteomes" id="UP000247922">
    <property type="component" value="Unassembled WGS sequence"/>
</dbReference>
<dbReference type="InterPro" id="IPR052194">
    <property type="entry name" value="MESH1"/>
</dbReference>
<dbReference type="GO" id="GO:0008893">
    <property type="term" value="F:guanosine-3',5'-bis(diphosphate) 3'-diphosphatase activity"/>
    <property type="evidence" value="ECO:0007669"/>
    <property type="project" value="TreeGrafter"/>
</dbReference>
<dbReference type="OrthoDB" id="9802385at2"/>